<dbReference type="Pfam" id="PF02452">
    <property type="entry name" value="PemK_toxin"/>
    <property type="match status" value="1"/>
</dbReference>
<protein>
    <submittedName>
        <fullName evidence="3">Type II toxin-antitoxin system PemK/MazF family toxin</fullName>
    </submittedName>
</protein>
<dbReference type="InterPro" id="IPR003477">
    <property type="entry name" value="PemK-like"/>
</dbReference>
<comment type="caution">
    <text evidence="3">The sequence shown here is derived from an EMBL/GenBank/DDBJ whole genome shotgun (WGS) entry which is preliminary data.</text>
</comment>
<gene>
    <name evidence="3" type="ORF">FYJ79_04275</name>
</gene>
<dbReference type="EMBL" id="VUNM01000006">
    <property type="protein sequence ID" value="MST88799.1"/>
    <property type="molecule type" value="Genomic_DNA"/>
</dbReference>
<dbReference type="Proteomes" id="UP000442619">
    <property type="component" value="Unassembled WGS sequence"/>
</dbReference>
<reference evidence="3 4" key="1">
    <citation type="submission" date="2019-08" db="EMBL/GenBank/DDBJ databases">
        <title>In-depth cultivation of the pig gut microbiome towards novel bacterial diversity and tailored functional studies.</title>
        <authorList>
            <person name="Wylensek D."/>
            <person name="Hitch T.C.A."/>
            <person name="Clavel T."/>
        </authorList>
    </citation>
    <scope>NUCLEOTIDE SEQUENCE [LARGE SCALE GENOMIC DNA]</scope>
    <source>
        <strain evidence="3 4">CA-Schmier-601-WT-3</strain>
    </source>
</reference>
<accession>A0A844FTV7</accession>
<evidence type="ECO:0000313" key="4">
    <source>
        <dbReference type="Proteomes" id="UP000442619"/>
    </source>
</evidence>
<dbReference type="PANTHER" id="PTHR33988">
    <property type="entry name" value="ENDORIBONUCLEASE MAZF-RELATED"/>
    <property type="match status" value="1"/>
</dbReference>
<evidence type="ECO:0000313" key="3">
    <source>
        <dbReference type="EMBL" id="MST88799.1"/>
    </source>
</evidence>
<organism evidence="3 4">
    <name type="scientific">Sharpea porci</name>
    <dbReference type="NCBI Taxonomy" id="2652286"/>
    <lineage>
        <taxon>Bacteria</taxon>
        <taxon>Bacillati</taxon>
        <taxon>Bacillota</taxon>
        <taxon>Erysipelotrichia</taxon>
        <taxon>Erysipelotrichales</taxon>
        <taxon>Coprobacillaceae</taxon>
        <taxon>Sharpea</taxon>
    </lineage>
</organism>
<sequence length="107" mass="12112">MPNQGDIIKINFNPTLGHEQRGFRPALVVSNIEYNRYTQFAILCPITNSTGKYPLNVDLDNRTQTTGTILCSQIIALDLSAREWSYVETLPAYLLKKVKNIILAEIE</sequence>
<proteinExistence type="inferred from homology"/>
<dbReference type="SUPFAM" id="SSF50118">
    <property type="entry name" value="Cell growth inhibitor/plasmid maintenance toxic component"/>
    <property type="match status" value="1"/>
</dbReference>
<dbReference type="GO" id="GO:0016075">
    <property type="term" value="P:rRNA catabolic process"/>
    <property type="evidence" value="ECO:0007669"/>
    <property type="project" value="TreeGrafter"/>
</dbReference>
<dbReference type="InterPro" id="IPR011067">
    <property type="entry name" value="Plasmid_toxin/cell-grow_inhib"/>
</dbReference>
<evidence type="ECO:0000256" key="1">
    <source>
        <dbReference type="ARBA" id="ARBA00007521"/>
    </source>
</evidence>
<comment type="similarity">
    <text evidence="1">Belongs to the PemK/MazF family.</text>
</comment>
<dbReference type="AlphaFoldDB" id="A0A844FTV7"/>
<name>A0A844FTV7_9FIRM</name>
<dbReference type="GO" id="GO:0006402">
    <property type="term" value="P:mRNA catabolic process"/>
    <property type="evidence" value="ECO:0007669"/>
    <property type="project" value="TreeGrafter"/>
</dbReference>
<dbReference type="Gene3D" id="2.30.30.110">
    <property type="match status" value="1"/>
</dbReference>
<dbReference type="GO" id="GO:0003677">
    <property type="term" value="F:DNA binding"/>
    <property type="evidence" value="ECO:0007669"/>
    <property type="project" value="InterPro"/>
</dbReference>
<dbReference type="GO" id="GO:0004521">
    <property type="term" value="F:RNA endonuclease activity"/>
    <property type="evidence" value="ECO:0007669"/>
    <property type="project" value="TreeGrafter"/>
</dbReference>
<dbReference type="PANTHER" id="PTHR33988:SF3">
    <property type="entry name" value="ENDORIBONUCLEASE TOXIN CHPB-RELATED"/>
    <property type="match status" value="1"/>
</dbReference>
<keyword evidence="4" id="KW-1185">Reference proteome</keyword>
<keyword evidence="2" id="KW-1277">Toxin-antitoxin system</keyword>
<evidence type="ECO:0000256" key="2">
    <source>
        <dbReference type="ARBA" id="ARBA00022649"/>
    </source>
</evidence>